<dbReference type="Proteomes" id="UP001596442">
    <property type="component" value="Unassembled WGS sequence"/>
</dbReference>
<dbReference type="EMBL" id="JBHSWW010000004">
    <property type="protein sequence ID" value="MFC6752010.1"/>
    <property type="molecule type" value="Genomic_DNA"/>
</dbReference>
<comment type="caution">
    <text evidence="2">The sequence shown here is derived from an EMBL/GenBank/DDBJ whole genome shotgun (WGS) entry which is preliminary data.</text>
</comment>
<feature type="region of interest" description="Disordered" evidence="1">
    <location>
        <begin position="113"/>
        <end position="137"/>
    </location>
</feature>
<gene>
    <name evidence="2" type="ORF">ACFQEU_00770</name>
</gene>
<dbReference type="InterPro" id="IPR010985">
    <property type="entry name" value="Ribbon_hlx_hlx"/>
</dbReference>
<feature type="compositionally biased region" description="Polar residues" evidence="1">
    <location>
        <begin position="52"/>
        <end position="66"/>
    </location>
</feature>
<evidence type="ECO:0000256" key="1">
    <source>
        <dbReference type="SAM" id="MobiDB-lite"/>
    </source>
</evidence>
<proteinExistence type="predicted"/>
<protein>
    <recommendedName>
        <fullName evidence="4">Ribbon-helix-helix protein CopG domain-containing protein</fullName>
    </recommendedName>
</protein>
<feature type="region of interest" description="Disordered" evidence="1">
    <location>
        <begin position="46"/>
        <end position="74"/>
    </location>
</feature>
<organism evidence="2 3">
    <name type="scientific">Halorubrum tibetense</name>
    <dbReference type="NCBI Taxonomy" id="175631"/>
    <lineage>
        <taxon>Archaea</taxon>
        <taxon>Methanobacteriati</taxon>
        <taxon>Methanobacteriota</taxon>
        <taxon>Stenosarchaea group</taxon>
        <taxon>Halobacteria</taxon>
        <taxon>Halobacteriales</taxon>
        <taxon>Haloferacaceae</taxon>
        <taxon>Halorubrum</taxon>
    </lineage>
</organism>
<evidence type="ECO:0000313" key="2">
    <source>
        <dbReference type="EMBL" id="MFC6752010.1"/>
    </source>
</evidence>
<reference evidence="2 3" key="1">
    <citation type="journal article" date="2019" name="Int. J. Syst. Evol. Microbiol.">
        <title>The Global Catalogue of Microorganisms (GCM) 10K type strain sequencing project: providing services to taxonomists for standard genome sequencing and annotation.</title>
        <authorList>
            <consortium name="The Broad Institute Genomics Platform"/>
            <consortium name="The Broad Institute Genome Sequencing Center for Infectious Disease"/>
            <person name="Wu L."/>
            <person name="Ma J."/>
        </authorList>
    </citation>
    <scope>NUCLEOTIDE SEQUENCE [LARGE SCALE GENOMIC DNA]</scope>
    <source>
        <strain evidence="2 3">CGMCC 1.3239</strain>
    </source>
</reference>
<sequence>MSEHKRISIQFERDRLEQIEEAAEDSGYNSRSAYLRSVIEAGESNIAALDPRTSNTDSSTQKTHNTAEAAGKSLSDAAIINELADGKDNKAQFDEVVESLIIEFEDTIAARLNELSQEDNSPVTTDGRGNYWREADQ</sequence>
<dbReference type="InterPro" id="IPR013321">
    <property type="entry name" value="Arc_rbn_hlx_hlx"/>
</dbReference>
<feature type="compositionally biased region" description="Polar residues" evidence="1">
    <location>
        <begin position="114"/>
        <end position="124"/>
    </location>
</feature>
<keyword evidence="3" id="KW-1185">Reference proteome</keyword>
<dbReference type="RefSeq" id="WP_379778269.1">
    <property type="nucleotide sequence ID" value="NZ_JBHSWW010000004.1"/>
</dbReference>
<dbReference type="AlphaFoldDB" id="A0ABD5S6F8"/>
<name>A0ABD5S6F8_9EURY</name>
<dbReference type="SUPFAM" id="SSF47598">
    <property type="entry name" value="Ribbon-helix-helix"/>
    <property type="match status" value="1"/>
</dbReference>
<dbReference type="Gene3D" id="1.10.1220.10">
    <property type="entry name" value="Met repressor-like"/>
    <property type="match status" value="1"/>
</dbReference>
<evidence type="ECO:0008006" key="4">
    <source>
        <dbReference type="Google" id="ProtNLM"/>
    </source>
</evidence>
<evidence type="ECO:0000313" key="3">
    <source>
        <dbReference type="Proteomes" id="UP001596442"/>
    </source>
</evidence>
<accession>A0ABD5S6F8</accession>